<sequence length="94" mass="11252">MNVNVKIYPSDIENFDEYDLIELYSELSCDEKVNFLREVNMINIDDMSMFDPLEKIQNILYNLPLDESYKIVCKLKEDFKSQEEWEELVKSINS</sequence>
<evidence type="ECO:0000313" key="1">
    <source>
        <dbReference type="EMBL" id="ANH51323.1"/>
    </source>
</evidence>
<protein>
    <submittedName>
        <fullName evidence="1">Uncharacterized protein</fullName>
    </submittedName>
</protein>
<organism evidence="1 2">
    <name type="scientific">Campylobacter phage PC14</name>
    <dbReference type="NCBI Taxonomy" id="1541686"/>
    <lineage>
        <taxon>Viruses</taxon>
        <taxon>Duplodnaviria</taxon>
        <taxon>Heunggongvirae</taxon>
        <taxon>Uroviricota</taxon>
        <taxon>Caudoviricetes</taxon>
        <taxon>Connertonviridae</taxon>
        <taxon>Fletchervirus</taxon>
        <taxon>Fletchervirus NCTC12673</taxon>
    </lineage>
</organism>
<name>A0A1B0XW30_9CAUD</name>
<proteinExistence type="predicted"/>
<gene>
    <name evidence="1" type="ORF">PC14_00030</name>
</gene>
<accession>A0A1B0XW30</accession>
<dbReference type="EMBL" id="KX236333">
    <property type="protein sequence ID" value="ANH51323.1"/>
    <property type="molecule type" value="Genomic_DNA"/>
</dbReference>
<dbReference type="GeneID" id="30306965"/>
<evidence type="ECO:0000313" key="2">
    <source>
        <dbReference type="Proteomes" id="UP000202854"/>
    </source>
</evidence>
<dbReference type="RefSeq" id="YP_009321629.1">
    <property type="nucleotide sequence ID" value="NC_031909.1"/>
</dbReference>
<reference evidence="1 2" key="1">
    <citation type="submission" date="2016-05" db="EMBL/GenBank/DDBJ databases">
        <title>Campylobacter bacteriophages isolated in Slovenia.</title>
        <authorList>
            <person name="Janez N."/>
            <person name="Peterka M."/>
            <person name="Accetto T."/>
        </authorList>
    </citation>
    <scope>NUCLEOTIDE SEQUENCE [LARGE SCALE GENOMIC DNA]</scope>
    <source>
        <strain evidence="1 2">PC14</strain>
    </source>
</reference>
<dbReference type="KEGG" id="vg:30306965"/>
<dbReference type="Proteomes" id="UP000202854">
    <property type="component" value="Segment"/>
</dbReference>